<sequence length="114" mass="13511">MENNAAKEMANNFIDMLRDKFGEKVTDFVIYNSYDGERGTTFSIRFEAYKYFILIMNYDRGRFGCSISYGTEGILLESSQKWYDTANFENYFKDLKEQIELRIPDKFLKANGWI</sequence>
<name>A0A3N1XRB1_9FIRM</name>
<proteinExistence type="predicted"/>
<accession>A0A3N1XRB1</accession>
<evidence type="ECO:0000313" key="2">
    <source>
        <dbReference type="Proteomes" id="UP000273083"/>
    </source>
</evidence>
<gene>
    <name evidence="1" type="ORF">EDD66_104269</name>
</gene>
<protein>
    <submittedName>
        <fullName evidence="1">Uncharacterized protein</fullName>
    </submittedName>
</protein>
<dbReference type="AlphaFoldDB" id="A0A3N1XRB1"/>
<reference evidence="1 2" key="1">
    <citation type="submission" date="2018-11" db="EMBL/GenBank/DDBJ databases">
        <title>Genomic Encyclopedia of Type Strains, Phase IV (KMG-IV): sequencing the most valuable type-strain genomes for metagenomic binning, comparative biology and taxonomic classification.</title>
        <authorList>
            <person name="Goeker M."/>
        </authorList>
    </citation>
    <scope>NUCLEOTIDE SEQUENCE [LARGE SCALE GENOMIC DNA]</scope>
    <source>
        <strain evidence="1 2">DSM 26537</strain>
    </source>
</reference>
<comment type="caution">
    <text evidence="1">The sequence shown here is derived from an EMBL/GenBank/DDBJ whole genome shotgun (WGS) entry which is preliminary data.</text>
</comment>
<dbReference type="Proteomes" id="UP000273083">
    <property type="component" value="Unassembled WGS sequence"/>
</dbReference>
<organism evidence="1 2">
    <name type="scientific">Mobilisporobacter senegalensis</name>
    <dbReference type="NCBI Taxonomy" id="1329262"/>
    <lineage>
        <taxon>Bacteria</taxon>
        <taxon>Bacillati</taxon>
        <taxon>Bacillota</taxon>
        <taxon>Clostridia</taxon>
        <taxon>Lachnospirales</taxon>
        <taxon>Lachnospiraceae</taxon>
        <taxon>Mobilisporobacter</taxon>
    </lineage>
</organism>
<dbReference type="RefSeq" id="WP_207667767.1">
    <property type="nucleotide sequence ID" value="NZ_RJVG01000004.1"/>
</dbReference>
<evidence type="ECO:0000313" key="1">
    <source>
        <dbReference type="EMBL" id="ROR28681.1"/>
    </source>
</evidence>
<keyword evidence="2" id="KW-1185">Reference proteome</keyword>
<dbReference type="EMBL" id="RJVG01000004">
    <property type="protein sequence ID" value="ROR28681.1"/>
    <property type="molecule type" value="Genomic_DNA"/>
</dbReference>